<evidence type="ECO:0000256" key="4">
    <source>
        <dbReference type="ARBA" id="ARBA00019692"/>
    </source>
</evidence>
<gene>
    <name evidence="17" type="ORF">SAMN04487963_0952</name>
</gene>
<feature type="compositionally biased region" description="Low complexity" evidence="16">
    <location>
        <begin position="40"/>
        <end position="51"/>
    </location>
</feature>
<proteinExistence type="inferred from homology"/>
<dbReference type="SUPFAM" id="SSF158855">
    <property type="entry name" value="Lipase chaperone-like"/>
    <property type="match status" value="1"/>
</dbReference>
<accession>A0A1I4MAR0</accession>
<evidence type="ECO:0000256" key="3">
    <source>
        <dbReference type="ARBA" id="ARBA00010358"/>
    </source>
</evidence>
<evidence type="ECO:0000256" key="12">
    <source>
        <dbReference type="ARBA" id="ARBA00023186"/>
    </source>
</evidence>
<dbReference type="RefSeq" id="WP_092020709.1">
    <property type="nucleotide sequence ID" value="NZ_FOUE01000001.1"/>
</dbReference>
<evidence type="ECO:0000256" key="7">
    <source>
        <dbReference type="ARBA" id="ARBA00022692"/>
    </source>
</evidence>
<organism evidence="17 18">
    <name type="scientific">Marinobacter zhejiangensis</name>
    <dbReference type="NCBI Taxonomy" id="488535"/>
    <lineage>
        <taxon>Bacteria</taxon>
        <taxon>Pseudomonadati</taxon>
        <taxon>Pseudomonadota</taxon>
        <taxon>Gammaproteobacteria</taxon>
        <taxon>Pseudomonadales</taxon>
        <taxon>Marinobacteraceae</taxon>
        <taxon>Marinobacter</taxon>
    </lineage>
</organism>
<dbReference type="STRING" id="488535.SAMN04487963_0952"/>
<evidence type="ECO:0000256" key="5">
    <source>
        <dbReference type="ARBA" id="ARBA00022475"/>
    </source>
</evidence>
<comment type="subcellular location">
    <subcellularLocation>
        <location evidence="2">Cell inner membrane</location>
        <topology evidence="2">Single-pass membrane protein</topology>
        <orientation evidence="2">Periplasmic side</orientation>
    </subcellularLocation>
</comment>
<keyword evidence="12" id="KW-0143">Chaperone</keyword>
<evidence type="ECO:0000313" key="18">
    <source>
        <dbReference type="Proteomes" id="UP000198519"/>
    </source>
</evidence>
<keyword evidence="18" id="KW-1185">Reference proteome</keyword>
<feature type="region of interest" description="Disordered" evidence="16">
    <location>
        <begin position="27"/>
        <end position="51"/>
    </location>
</feature>
<comment type="similarity">
    <text evidence="3">Belongs to the lipase chaperone family.</text>
</comment>
<dbReference type="GO" id="GO:0005886">
    <property type="term" value="C:plasma membrane"/>
    <property type="evidence" value="ECO:0007669"/>
    <property type="project" value="UniProtKB-SubCell"/>
</dbReference>
<evidence type="ECO:0000256" key="10">
    <source>
        <dbReference type="ARBA" id="ARBA00023098"/>
    </source>
</evidence>
<dbReference type="GO" id="GO:0006457">
    <property type="term" value="P:protein folding"/>
    <property type="evidence" value="ECO:0007669"/>
    <property type="project" value="InterPro"/>
</dbReference>
<dbReference type="InterPro" id="IPR004961">
    <property type="entry name" value="Lipase_chaperone"/>
</dbReference>
<dbReference type="OrthoDB" id="6684597at2"/>
<evidence type="ECO:0000256" key="14">
    <source>
        <dbReference type="ARBA" id="ARBA00031542"/>
    </source>
</evidence>
<comment type="function">
    <text evidence="1">May be involved in the folding of the extracellular lipase during its passage through the periplasm.</text>
</comment>
<dbReference type="Proteomes" id="UP000198519">
    <property type="component" value="Unassembled WGS sequence"/>
</dbReference>
<protein>
    <recommendedName>
        <fullName evidence="4">Lipase chaperone</fullName>
    </recommendedName>
    <alternativeName>
        <fullName evidence="15">Lipase foldase</fullName>
    </alternativeName>
    <alternativeName>
        <fullName evidence="13">Lipase helper protein</fullName>
    </alternativeName>
    <alternativeName>
        <fullName evidence="14">Lipase modulator</fullName>
    </alternativeName>
</protein>
<evidence type="ECO:0000256" key="2">
    <source>
        <dbReference type="ARBA" id="ARBA00004383"/>
    </source>
</evidence>
<keyword evidence="5" id="KW-1003">Cell membrane</keyword>
<keyword evidence="8" id="KW-0442">Lipid degradation</keyword>
<evidence type="ECO:0000256" key="8">
    <source>
        <dbReference type="ARBA" id="ARBA00022963"/>
    </source>
</evidence>
<dbReference type="EMBL" id="FOUE01000001">
    <property type="protein sequence ID" value="SFM00155.1"/>
    <property type="molecule type" value="Genomic_DNA"/>
</dbReference>
<evidence type="ECO:0000256" key="9">
    <source>
        <dbReference type="ARBA" id="ARBA00022989"/>
    </source>
</evidence>
<evidence type="ECO:0000313" key="17">
    <source>
        <dbReference type="EMBL" id="SFM00155.1"/>
    </source>
</evidence>
<dbReference type="GO" id="GO:0051082">
    <property type="term" value="F:unfolded protein binding"/>
    <property type="evidence" value="ECO:0007669"/>
    <property type="project" value="InterPro"/>
</dbReference>
<keyword evidence="6" id="KW-0997">Cell inner membrane</keyword>
<evidence type="ECO:0000256" key="15">
    <source>
        <dbReference type="ARBA" id="ARBA00033028"/>
    </source>
</evidence>
<keyword evidence="9" id="KW-1133">Transmembrane helix</keyword>
<keyword evidence="7" id="KW-0812">Transmembrane</keyword>
<evidence type="ECO:0000256" key="6">
    <source>
        <dbReference type="ARBA" id="ARBA00022519"/>
    </source>
</evidence>
<name>A0A1I4MAR0_9GAMM</name>
<evidence type="ECO:0000256" key="1">
    <source>
        <dbReference type="ARBA" id="ARBA00003280"/>
    </source>
</evidence>
<sequence>MRYLLTGLLAVVAGLAVVWAVMGRDADPQPPVAATESRLASPSPDAATPAAVAATGGPVVSAANGDDEREASQQARRAQDQAYWAERLQGYQDHGGNLQQFFRELLAQCGGEPDLCEALLDDRLEGYPDAGFAAQLRTILQQQFQYQAQMQSLTMPTSQPPEQRYQQLDALRVQHFGDAATELLYGQERAWASYQFGYGELLEQAPYLTAEQRLQRLEQLRSDRWGGYGEALADQEGVYGRYRRERELLQAGVTDAKEREAISEALRSQYFDDEQSALIGERERVREEQAQQQQDYATAKQAFDDEMTALRGSMADAQWQQLYQQRLSELRRRFFD</sequence>
<evidence type="ECO:0000256" key="11">
    <source>
        <dbReference type="ARBA" id="ARBA00023136"/>
    </source>
</evidence>
<reference evidence="18" key="1">
    <citation type="submission" date="2016-10" db="EMBL/GenBank/DDBJ databases">
        <authorList>
            <person name="Varghese N."/>
            <person name="Submissions S."/>
        </authorList>
    </citation>
    <scope>NUCLEOTIDE SEQUENCE [LARGE SCALE GENOMIC DNA]</scope>
    <source>
        <strain evidence="18">CGMCC 1.7061</strain>
    </source>
</reference>
<dbReference type="GO" id="GO:0016042">
    <property type="term" value="P:lipid catabolic process"/>
    <property type="evidence" value="ECO:0007669"/>
    <property type="project" value="UniProtKB-KW"/>
</dbReference>
<evidence type="ECO:0000256" key="13">
    <source>
        <dbReference type="ARBA" id="ARBA00030948"/>
    </source>
</evidence>
<keyword evidence="10" id="KW-0443">Lipid metabolism</keyword>
<keyword evidence="11" id="KW-0472">Membrane</keyword>
<dbReference type="AlphaFoldDB" id="A0A1I4MAR0"/>
<evidence type="ECO:0000256" key="16">
    <source>
        <dbReference type="SAM" id="MobiDB-lite"/>
    </source>
</evidence>
<dbReference type="Pfam" id="PF03280">
    <property type="entry name" value="Lipase_chap"/>
    <property type="match status" value="1"/>
</dbReference>